<keyword evidence="12 13" id="KW-0456">Lyase</keyword>
<keyword evidence="9 13" id="KW-0443">Lipid metabolism</keyword>
<evidence type="ECO:0000256" key="13">
    <source>
        <dbReference type="HAMAP-Rule" id="MF_00405"/>
    </source>
</evidence>
<evidence type="ECO:0000256" key="12">
    <source>
        <dbReference type="ARBA" id="ARBA00023239"/>
    </source>
</evidence>
<comment type="catalytic activity">
    <reaction evidence="13">
        <text>(3R)-hydroxydecanoyl-[ACP] = (2E)-decenoyl-[ACP] + H2O</text>
        <dbReference type="Rhea" id="RHEA:41860"/>
        <dbReference type="Rhea" id="RHEA-COMP:9638"/>
        <dbReference type="Rhea" id="RHEA-COMP:9639"/>
        <dbReference type="ChEBI" id="CHEBI:15377"/>
        <dbReference type="ChEBI" id="CHEBI:78466"/>
        <dbReference type="ChEBI" id="CHEBI:78467"/>
    </reaction>
</comment>
<evidence type="ECO:0000256" key="5">
    <source>
        <dbReference type="ARBA" id="ARBA00011738"/>
    </source>
</evidence>
<comment type="similarity">
    <text evidence="4 13">Belongs to the thioester dehydratase family. FabA subfamily.</text>
</comment>
<evidence type="ECO:0000256" key="4">
    <source>
        <dbReference type="ARBA" id="ARBA00006714"/>
    </source>
</evidence>
<dbReference type="CDD" id="cd01287">
    <property type="entry name" value="FabA"/>
    <property type="match status" value="1"/>
</dbReference>
<keyword evidence="10 13" id="KW-0275">Fatty acid biosynthesis</keyword>
<dbReference type="InterPro" id="IPR029069">
    <property type="entry name" value="HotDog_dom_sf"/>
</dbReference>
<dbReference type="RefSeq" id="WP_385877906.1">
    <property type="nucleotide sequence ID" value="NZ_JBHLXE010000108.1"/>
</dbReference>
<evidence type="ECO:0000313" key="14">
    <source>
        <dbReference type="EMBL" id="MFC0180767.1"/>
    </source>
</evidence>
<name>A0ABV6CCP7_9GAMM</name>
<dbReference type="EC" id="5.3.3.14" evidence="13"/>
<evidence type="ECO:0000256" key="8">
    <source>
        <dbReference type="ARBA" id="ARBA00022832"/>
    </source>
</evidence>
<evidence type="ECO:0000256" key="2">
    <source>
        <dbReference type="ARBA" id="ARBA00004496"/>
    </source>
</evidence>
<comment type="function">
    <text evidence="13">Necessary for the introduction of cis unsaturation into fatty acids. Catalyzes the dehydration of (3R)-3-hydroxydecanoyl-ACP to E-(2)-decenoyl-ACP and then its isomerization to Z-(3)-decenoyl-ACP. Can catalyze the dehydratase reaction for beta-hydroxyacyl-ACPs with saturated chain lengths up to 16:0, being most active on intermediate chain length.</text>
</comment>
<sequence>MSVPHAKKSAYNKQELEASGRSELFGANGPPLPSGNMLMMDRIIEMNETGGHFDKGFIEAELDINPDLWFFDCHFVNDPVMPGCLGLDAMWQLVGFYLGWLGGEGKGRALGVGEVKFTGQILPSSKKVTYKIHFKRVINRRLIMGIADGEVFVDGKLIYQATDLKVGLFKDTESF</sequence>
<evidence type="ECO:0000256" key="11">
    <source>
        <dbReference type="ARBA" id="ARBA00023235"/>
    </source>
</evidence>
<feature type="active site" evidence="13">
    <location>
        <position position="74"/>
    </location>
</feature>
<keyword evidence="7 13" id="KW-0444">Lipid biosynthesis</keyword>
<dbReference type="GO" id="GO:0019171">
    <property type="term" value="F:(3R)-hydroxyacyl-[acyl-carrier-protein] dehydratase activity"/>
    <property type="evidence" value="ECO:0007669"/>
    <property type="project" value="UniProtKB-EC"/>
</dbReference>
<evidence type="ECO:0000256" key="7">
    <source>
        <dbReference type="ARBA" id="ARBA00022516"/>
    </source>
</evidence>
<evidence type="ECO:0000256" key="6">
    <source>
        <dbReference type="ARBA" id="ARBA00022490"/>
    </source>
</evidence>
<dbReference type="EMBL" id="JBHLXE010000108">
    <property type="protein sequence ID" value="MFC0180767.1"/>
    <property type="molecule type" value="Genomic_DNA"/>
</dbReference>
<keyword evidence="15" id="KW-1185">Reference proteome</keyword>
<dbReference type="Pfam" id="PF07977">
    <property type="entry name" value="FabA"/>
    <property type="match status" value="1"/>
</dbReference>
<evidence type="ECO:0000313" key="15">
    <source>
        <dbReference type="Proteomes" id="UP001589758"/>
    </source>
</evidence>
<comment type="catalytic activity">
    <reaction evidence="13">
        <text>(2E)-decenoyl-[ACP] = (3Z)-decenoyl-[ACP]</text>
        <dbReference type="Rhea" id="RHEA:23568"/>
        <dbReference type="Rhea" id="RHEA-COMP:9639"/>
        <dbReference type="Rhea" id="RHEA-COMP:9927"/>
        <dbReference type="ChEBI" id="CHEBI:78467"/>
        <dbReference type="ChEBI" id="CHEBI:78798"/>
        <dbReference type="EC" id="5.3.3.14"/>
    </reaction>
</comment>
<dbReference type="GO" id="GO:0034017">
    <property type="term" value="F:trans-2-decenoyl-acyl-carrier-protein isomerase activity"/>
    <property type="evidence" value="ECO:0007669"/>
    <property type="project" value="UniProtKB-EC"/>
</dbReference>
<comment type="pathway">
    <text evidence="3 13">Lipid metabolism; fatty acid biosynthesis.</text>
</comment>
<dbReference type="PANTHER" id="PTHR30272">
    <property type="entry name" value="3-HYDROXYACYL-[ACYL-CARRIER-PROTEIN] DEHYDRATASE"/>
    <property type="match status" value="1"/>
</dbReference>
<dbReference type="Gene3D" id="3.10.129.10">
    <property type="entry name" value="Hotdog Thioesterase"/>
    <property type="match status" value="1"/>
</dbReference>
<keyword evidence="11 13" id="KW-0413">Isomerase</keyword>
<evidence type="ECO:0000256" key="3">
    <source>
        <dbReference type="ARBA" id="ARBA00005194"/>
    </source>
</evidence>
<dbReference type="PANTHER" id="PTHR30272:SF8">
    <property type="entry name" value="3-HYDROXYDECANOYL-[ACYL-CARRIER-PROTEIN] DEHYDRATASE"/>
    <property type="match status" value="1"/>
</dbReference>
<comment type="subcellular location">
    <subcellularLocation>
        <location evidence="2 13">Cytoplasm</location>
    </subcellularLocation>
</comment>
<dbReference type="NCBIfam" id="NF003509">
    <property type="entry name" value="PRK05174.1"/>
    <property type="match status" value="1"/>
</dbReference>
<dbReference type="InterPro" id="IPR010083">
    <property type="entry name" value="FabA"/>
</dbReference>
<evidence type="ECO:0000256" key="10">
    <source>
        <dbReference type="ARBA" id="ARBA00023160"/>
    </source>
</evidence>
<accession>A0ABV6CCP7</accession>
<organism evidence="14 15">
    <name type="scientific">Thorsellia kenyensis</name>
    <dbReference type="NCBI Taxonomy" id="1549888"/>
    <lineage>
        <taxon>Bacteria</taxon>
        <taxon>Pseudomonadati</taxon>
        <taxon>Pseudomonadota</taxon>
        <taxon>Gammaproteobacteria</taxon>
        <taxon>Enterobacterales</taxon>
        <taxon>Thorselliaceae</taxon>
        <taxon>Thorsellia</taxon>
    </lineage>
</organism>
<dbReference type="EC" id="4.2.1.59" evidence="13"/>
<comment type="catalytic activity">
    <reaction evidence="1 13">
        <text>a (3R)-hydroxyacyl-[ACP] = a (2E)-enoyl-[ACP] + H2O</text>
        <dbReference type="Rhea" id="RHEA:13097"/>
        <dbReference type="Rhea" id="RHEA-COMP:9925"/>
        <dbReference type="Rhea" id="RHEA-COMP:9945"/>
        <dbReference type="ChEBI" id="CHEBI:15377"/>
        <dbReference type="ChEBI" id="CHEBI:78784"/>
        <dbReference type="ChEBI" id="CHEBI:78827"/>
        <dbReference type="EC" id="4.2.1.59"/>
    </reaction>
</comment>
<proteinExistence type="inferred from homology"/>
<evidence type="ECO:0000256" key="9">
    <source>
        <dbReference type="ARBA" id="ARBA00023098"/>
    </source>
</evidence>
<keyword evidence="8 13" id="KW-0276">Fatty acid metabolism</keyword>
<dbReference type="SUPFAM" id="SSF54637">
    <property type="entry name" value="Thioesterase/thiol ester dehydrase-isomerase"/>
    <property type="match status" value="1"/>
</dbReference>
<keyword evidence="6 13" id="KW-0963">Cytoplasm</keyword>
<comment type="caution">
    <text evidence="14">The sequence shown here is derived from an EMBL/GenBank/DDBJ whole genome shotgun (WGS) entry which is preliminary data.</text>
</comment>
<dbReference type="NCBIfam" id="TIGR01749">
    <property type="entry name" value="fabA"/>
    <property type="match status" value="1"/>
</dbReference>
<protein>
    <recommendedName>
        <fullName evidence="13">3-hydroxydecanoyl-[acyl-carrier-protein] dehydratase</fullName>
        <ecNumber evidence="13">4.2.1.59</ecNumber>
    </recommendedName>
    <alternativeName>
        <fullName evidence="13">3-hydroxyacyl-[acyl-carrier-protein] dehydratase FabA</fullName>
    </alternativeName>
    <alternativeName>
        <fullName evidence="13">Beta-hydroxydecanoyl thioester dehydrase</fullName>
    </alternativeName>
    <alternativeName>
        <fullName evidence="13">Trans-2-decenoyl-[acyl-carrier-protein] isomerase</fullName>
        <ecNumber evidence="13">5.3.3.14</ecNumber>
    </alternativeName>
</protein>
<reference evidence="14 15" key="1">
    <citation type="submission" date="2024-09" db="EMBL/GenBank/DDBJ databases">
        <authorList>
            <person name="Sun Q."/>
            <person name="Mori K."/>
        </authorList>
    </citation>
    <scope>NUCLEOTIDE SEQUENCE [LARGE SCALE GENOMIC DNA]</scope>
    <source>
        <strain evidence="14 15">CCM 8545</strain>
    </source>
</reference>
<comment type="subunit">
    <text evidence="5 13">Homodimer.</text>
</comment>
<dbReference type="Proteomes" id="UP001589758">
    <property type="component" value="Unassembled WGS sequence"/>
</dbReference>
<dbReference type="HAMAP" id="MF_00405">
    <property type="entry name" value="FabA"/>
    <property type="match status" value="1"/>
</dbReference>
<dbReference type="InterPro" id="IPR013114">
    <property type="entry name" value="FabA_FabZ"/>
</dbReference>
<evidence type="ECO:0000256" key="1">
    <source>
        <dbReference type="ARBA" id="ARBA00001055"/>
    </source>
</evidence>
<gene>
    <name evidence="13 14" type="primary">fabA</name>
    <name evidence="14" type="ORF">ACFFIT_11860</name>
</gene>